<evidence type="ECO:0000313" key="2">
    <source>
        <dbReference type="EMBL" id="KAK5622907.1"/>
    </source>
</evidence>
<feature type="compositionally biased region" description="Acidic residues" evidence="1">
    <location>
        <begin position="1"/>
        <end position="16"/>
    </location>
</feature>
<feature type="compositionally biased region" description="Basic and acidic residues" evidence="1">
    <location>
        <begin position="182"/>
        <end position="192"/>
    </location>
</feature>
<evidence type="ECO:0000256" key="1">
    <source>
        <dbReference type="SAM" id="MobiDB-lite"/>
    </source>
</evidence>
<dbReference type="InterPro" id="IPR043472">
    <property type="entry name" value="Macro_dom-like"/>
</dbReference>
<feature type="compositionally biased region" description="Polar residues" evidence="1">
    <location>
        <begin position="213"/>
        <end position="224"/>
    </location>
</feature>
<organism evidence="2 3">
    <name type="scientific">Crenichthys baileyi</name>
    <name type="common">White River springfish</name>
    <dbReference type="NCBI Taxonomy" id="28760"/>
    <lineage>
        <taxon>Eukaryota</taxon>
        <taxon>Metazoa</taxon>
        <taxon>Chordata</taxon>
        <taxon>Craniata</taxon>
        <taxon>Vertebrata</taxon>
        <taxon>Euteleostomi</taxon>
        <taxon>Actinopterygii</taxon>
        <taxon>Neopterygii</taxon>
        <taxon>Teleostei</taxon>
        <taxon>Neoteleostei</taxon>
        <taxon>Acanthomorphata</taxon>
        <taxon>Ovalentaria</taxon>
        <taxon>Atherinomorphae</taxon>
        <taxon>Cyprinodontiformes</taxon>
        <taxon>Goodeidae</taxon>
        <taxon>Crenichthys</taxon>
    </lineage>
</organism>
<keyword evidence="3" id="KW-1185">Reference proteome</keyword>
<feature type="region of interest" description="Disordered" evidence="1">
    <location>
        <begin position="182"/>
        <end position="243"/>
    </location>
</feature>
<reference evidence="2 3" key="1">
    <citation type="submission" date="2021-06" db="EMBL/GenBank/DDBJ databases">
        <authorList>
            <person name="Palmer J.M."/>
        </authorList>
    </citation>
    <scope>NUCLEOTIDE SEQUENCE [LARGE SCALE GENOMIC DNA]</scope>
    <source>
        <strain evidence="2 3">MEX-2019</strain>
        <tissue evidence="2">Muscle</tissue>
    </source>
</reference>
<accession>A0AAV9SQR7</accession>
<dbReference type="Proteomes" id="UP001311232">
    <property type="component" value="Unassembled WGS sequence"/>
</dbReference>
<name>A0AAV9SQR7_9TELE</name>
<dbReference type="AlphaFoldDB" id="A0AAV9SQR7"/>
<proteinExistence type="predicted"/>
<comment type="caution">
    <text evidence="2">The sequence shown here is derived from an EMBL/GenBank/DDBJ whole genome shotgun (WGS) entry which is preliminary data.</text>
</comment>
<dbReference type="EMBL" id="JAHHUM010000066">
    <property type="protein sequence ID" value="KAK5622907.1"/>
    <property type="molecule type" value="Genomic_DNA"/>
</dbReference>
<protein>
    <submittedName>
        <fullName evidence="2">Uncharacterized protein</fullName>
    </submittedName>
</protein>
<gene>
    <name evidence="2" type="ORF">CRENBAI_022708</name>
</gene>
<feature type="region of interest" description="Disordered" evidence="1">
    <location>
        <begin position="1"/>
        <end position="38"/>
    </location>
</feature>
<evidence type="ECO:0000313" key="3">
    <source>
        <dbReference type="Proteomes" id="UP001311232"/>
    </source>
</evidence>
<dbReference type="SUPFAM" id="SSF52949">
    <property type="entry name" value="Macro domain-like"/>
    <property type="match status" value="1"/>
</dbReference>
<sequence length="243" mass="27049">MAGTESEEEGNESEQEPDQRDAEPSQGPTITHYIVRQKGDIPQRIAQTKAELQETIKQGILLSAALEHHRGALKRMTNTPSHREQDPTHSKGEDLKEYREKIWVALKEGLNAAINQGLRRVTICLDGLRSHDLPWESAEKVASATAHHVVKNLLTDASLTEIVIVTSLSEHESLRELALVERMDEKKPKDPPHLGIPRIQQGNEIKPYPDENANPQKSEDQPSFTPGEKTNPPNQAKKDAAAP</sequence>